<feature type="domain" description="VASt" evidence="4">
    <location>
        <begin position="749"/>
        <end position="930"/>
    </location>
</feature>
<dbReference type="AlphaFoldDB" id="A0A1Z5K8Q7"/>
<evidence type="ECO:0000313" key="5">
    <source>
        <dbReference type="EMBL" id="GAX22338.1"/>
    </source>
</evidence>
<comment type="caution">
    <text evidence="5">The sequence shown here is derived from an EMBL/GenBank/DDBJ whole genome shotgun (WGS) entry which is preliminary data.</text>
</comment>
<keyword evidence="2 3" id="KW-0472">Membrane</keyword>
<dbReference type="PROSITE" id="PS51778">
    <property type="entry name" value="VAST"/>
    <property type="match status" value="1"/>
</dbReference>
<dbReference type="GO" id="GO:0016020">
    <property type="term" value="C:membrane"/>
    <property type="evidence" value="ECO:0007669"/>
    <property type="project" value="UniProtKB-SubCell"/>
</dbReference>
<keyword evidence="3" id="KW-0812">Transmembrane</keyword>
<evidence type="ECO:0000313" key="6">
    <source>
        <dbReference type="Proteomes" id="UP000198406"/>
    </source>
</evidence>
<sequence length="934" mass="105949">MSSNNKQRLLRHDRALEAVLHKRVGKNTEQARRAAEMAAEQIWKTLQNRSQNTLASSPFAGISPSLDQCSIDSFQESNASSSERAIRRGWRRGARETNEADSVLRDVLGAELPSVDETTATLLTGDILAERKVLKGGKRNKRGLFQRASRSSGSTIFRNRKHESDAGHAWMCGVCGQAFATHEAADQHESKHVQNVVESLGWGPTRSTLREVSFLDTSDSTHHQRRMQSNIQSSISALEQWGKEDEVLEQQKDRVGDEGLPSDEISILASILKKDLEYDASSSIDNALVPKRRTRTFSDNIRFKTNADRLLVDTQSSLNTDQSNVLLLSKSVLNSALLADEALISVCRQAEKSILSASEILAERELDYLSQDKAYYDKLAAIAAARQARPTDKYRSDGDGVIGKVQNKLLDAYQIMKETDQGGAKTGLTSTDQYDKRWRQPDGNEADDIIRHSNQTMYVNVMVRNSIVVVKRELERLADKRWEKSENNQLDRFERFRVFAHLNIVKLAGIALASDFTPRRIAVQLSNDLYRLLTPRLQRRGVNIETEIEYRVGPYFVLAVNVTSIDWIRLIKATHKDVELRQARWRKERKEHNDESEAFGQERLLTRLKNYGSGIRDKSLNDWIEQSFYLFYFLHWSIYLPLCYIVYYGILGRSIRNFIISSVTDEIFFYAEKRGMEMEIRIREATKQTAFMLSALREIRADGRALAKRRQESEKQEKGKLLGPLLGPAIKSDSEPAIKPDGFVVPDNLEFIGLELDLPVGFKRLRWALLSNQSTFVLEALYKEEAKYENISVGRWDKHAEHIGLPVLPDSVKEEDFIGATKEGSYLMPKSAFVAANTCYETHFIVAYNDYCFCLKKRARNPEAPFGKSFVAWTQYLVVNLGNNSCRLVCSVEAEFPNGEPMVARQIRSGMRAGTGDLFVLTGETISKYAAEYP</sequence>
<dbReference type="InterPro" id="IPR013087">
    <property type="entry name" value="Znf_C2H2_type"/>
</dbReference>
<dbReference type="InParanoid" id="A0A1Z5K8Q7"/>
<evidence type="ECO:0000256" key="1">
    <source>
        <dbReference type="ARBA" id="ARBA00004370"/>
    </source>
</evidence>
<gene>
    <name evidence="5" type="ORF">FisN_3Hh456</name>
</gene>
<dbReference type="PROSITE" id="PS00028">
    <property type="entry name" value="ZINC_FINGER_C2H2_1"/>
    <property type="match status" value="1"/>
</dbReference>
<evidence type="ECO:0000256" key="2">
    <source>
        <dbReference type="ARBA" id="ARBA00023136"/>
    </source>
</evidence>
<accession>A0A1Z5K8Q7</accession>
<name>A0A1Z5K8Q7_FISSO</name>
<dbReference type="InterPro" id="IPR031968">
    <property type="entry name" value="VASt"/>
</dbReference>
<dbReference type="Pfam" id="PF16016">
    <property type="entry name" value="VASt"/>
    <property type="match status" value="1"/>
</dbReference>
<dbReference type="Proteomes" id="UP000198406">
    <property type="component" value="Unassembled WGS sequence"/>
</dbReference>
<reference evidence="5 6" key="1">
    <citation type="journal article" date="2015" name="Plant Cell">
        <title>Oil accumulation by the oleaginous diatom Fistulifera solaris as revealed by the genome and transcriptome.</title>
        <authorList>
            <person name="Tanaka T."/>
            <person name="Maeda Y."/>
            <person name="Veluchamy A."/>
            <person name="Tanaka M."/>
            <person name="Abida H."/>
            <person name="Marechal E."/>
            <person name="Bowler C."/>
            <person name="Muto M."/>
            <person name="Sunaga Y."/>
            <person name="Tanaka M."/>
            <person name="Yoshino T."/>
            <person name="Taniguchi T."/>
            <person name="Fukuda Y."/>
            <person name="Nemoto M."/>
            <person name="Matsumoto M."/>
            <person name="Wong P.S."/>
            <person name="Aburatani S."/>
            <person name="Fujibuchi W."/>
        </authorList>
    </citation>
    <scope>NUCLEOTIDE SEQUENCE [LARGE SCALE GENOMIC DNA]</scope>
    <source>
        <strain evidence="5 6">JPCC DA0580</strain>
    </source>
</reference>
<protein>
    <recommendedName>
        <fullName evidence="4">VASt domain-containing protein</fullName>
    </recommendedName>
</protein>
<feature type="transmembrane region" description="Helical" evidence="3">
    <location>
        <begin position="629"/>
        <end position="650"/>
    </location>
</feature>
<keyword evidence="6" id="KW-1185">Reference proteome</keyword>
<organism evidence="5 6">
    <name type="scientific">Fistulifera solaris</name>
    <name type="common">Oleaginous diatom</name>
    <dbReference type="NCBI Taxonomy" id="1519565"/>
    <lineage>
        <taxon>Eukaryota</taxon>
        <taxon>Sar</taxon>
        <taxon>Stramenopiles</taxon>
        <taxon>Ochrophyta</taxon>
        <taxon>Bacillariophyta</taxon>
        <taxon>Bacillariophyceae</taxon>
        <taxon>Bacillariophycidae</taxon>
        <taxon>Naviculales</taxon>
        <taxon>Naviculaceae</taxon>
        <taxon>Fistulifera</taxon>
    </lineage>
</organism>
<evidence type="ECO:0000256" key="3">
    <source>
        <dbReference type="SAM" id="Phobius"/>
    </source>
</evidence>
<comment type="subcellular location">
    <subcellularLocation>
        <location evidence="1">Membrane</location>
    </subcellularLocation>
</comment>
<keyword evidence="3" id="KW-1133">Transmembrane helix</keyword>
<proteinExistence type="predicted"/>
<evidence type="ECO:0000259" key="4">
    <source>
        <dbReference type="PROSITE" id="PS51778"/>
    </source>
</evidence>
<dbReference type="EMBL" id="BDSP01000182">
    <property type="protein sequence ID" value="GAX22338.1"/>
    <property type="molecule type" value="Genomic_DNA"/>
</dbReference>
<dbReference type="OrthoDB" id="42990at2759"/>